<evidence type="ECO:0000256" key="2">
    <source>
        <dbReference type="SAM" id="Phobius"/>
    </source>
</evidence>
<keyword evidence="2" id="KW-1133">Transmembrane helix</keyword>
<dbReference type="Proteomes" id="UP000309819">
    <property type="component" value="Unassembled WGS sequence"/>
</dbReference>
<dbReference type="InterPro" id="IPR045964">
    <property type="entry name" value="DUF6384"/>
</dbReference>
<proteinExistence type="predicted"/>
<reference evidence="3 4" key="1">
    <citation type="submission" date="2019-05" db="EMBL/GenBank/DDBJ databases">
        <title>Pseudomonas sp. SC006 isolated from lettuce that can produce HBGAs.</title>
        <authorList>
            <person name="Wang D."/>
            <person name="Liao N."/>
            <person name="Liu D."/>
            <person name="Zhang Z."/>
            <person name="Zou S."/>
        </authorList>
    </citation>
    <scope>NUCLEOTIDE SEQUENCE [LARGE SCALE GENOMIC DNA]</scope>
    <source>
        <strain evidence="3 4">SC006</strain>
    </source>
</reference>
<keyword evidence="4" id="KW-1185">Reference proteome</keyword>
<feature type="coiled-coil region" evidence="1">
    <location>
        <begin position="187"/>
        <end position="214"/>
    </location>
</feature>
<organism evidence="3 4">
    <name type="scientific">Pseudomonas mosselii</name>
    <dbReference type="NCBI Taxonomy" id="78327"/>
    <lineage>
        <taxon>Bacteria</taxon>
        <taxon>Pseudomonadati</taxon>
        <taxon>Pseudomonadota</taxon>
        <taxon>Gammaproteobacteria</taxon>
        <taxon>Pseudomonadales</taxon>
        <taxon>Pseudomonadaceae</taxon>
        <taxon>Pseudomonas</taxon>
    </lineage>
</organism>
<gene>
    <name evidence="3" type="ORF">FEM01_07340</name>
</gene>
<evidence type="ECO:0000256" key="1">
    <source>
        <dbReference type="SAM" id="Coils"/>
    </source>
</evidence>
<evidence type="ECO:0000313" key="4">
    <source>
        <dbReference type="Proteomes" id="UP000309819"/>
    </source>
</evidence>
<keyword evidence="2" id="KW-0812">Transmembrane</keyword>
<keyword evidence="1" id="KW-0175">Coiled coil</keyword>
<keyword evidence="2" id="KW-0472">Membrane</keyword>
<dbReference type="Pfam" id="PF19911">
    <property type="entry name" value="DUF6384"/>
    <property type="match status" value="2"/>
</dbReference>
<evidence type="ECO:0000313" key="3">
    <source>
        <dbReference type="EMBL" id="TLP63297.1"/>
    </source>
</evidence>
<feature type="transmembrane region" description="Helical" evidence="2">
    <location>
        <begin position="94"/>
        <end position="113"/>
    </location>
</feature>
<protein>
    <submittedName>
        <fullName evidence="3">Uncharacterized protein</fullName>
    </submittedName>
</protein>
<dbReference type="EMBL" id="VAUO01000002">
    <property type="protein sequence ID" value="TLP63297.1"/>
    <property type="molecule type" value="Genomic_DNA"/>
</dbReference>
<dbReference type="AlphaFoldDB" id="A0A5R8ZE02"/>
<dbReference type="OrthoDB" id="8758353at2"/>
<dbReference type="RefSeq" id="WP_138218771.1">
    <property type="nucleotide sequence ID" value="NZ_VAUO01000002.1"/>
</dbReference>
<accession>A0A5R8ZE02</accession>
<comment type="caution">
    <text evidence="3">The sequence shown here is derived from an EMBL/GenBank/DDBJ whole genome shotgun (WGS) entry which is preliminary data.</text>
</comment>
<name>A0A5R8ZE02_9PSED</name>
<sequence length="403" mass="45833">MSVSLNEQMGAMTLVDQLRHREMAIQEHLDLPRRRIEVAERIRAYYQNNGIIFDDAVIDEGVRQFFSRRLQFEAPALSRPQRVLSRLFMGRAKLVNYTAAALVSLFMALFAHWQMETKVDAKAERLMADSQTLQDAIATQRLRLEQTKLRLKRQPNATVERLLAKAEPLLPSAAPAVNLNPADFADRDAFKAQLARAQITLSNTRQNLDSVRKRLNRIDHLYASLGQQQQLLARLLGMHLASPEHQEMADWIDKAGEQIASLRLEKADKTLKNVESYLNYASQPLTLALVDRPGTQSGVERCYEPSGCSKGSSRGKSWYLIVEALDSAGNPVYVPVTSVEDNQARWTKVFGVRVSRDEYRRVRQDKLDDGHISQRYIGEKAANSLELRFSQRTSANPDMILEW</sequence>